<feature type="compositionally biased region" description="Polar residues" evidence="6">
    <location>
        <begin position="419"/>
        <end position="441"/>
    </location>
</feature>
<feature type="region of interest" description="Disordered" evidence="6">
    <location>
        <begin position="1"/>
        <end position="106"/>
    </location>
</feature>
<feature type="compositionally biased region" description="Low complexity" evidence="6">
    <location>
        <begin position="10"/>
        <end position="40"/>
    </location>
</feature>
<feature type="region of interest" description="Disordered" evidence="6">
    <location>
        <begin position="326"/>
        <end position="477"/>
    </location>
</feature>
<accession>A0A9N9PYF5</accession>
<dbReference type="Proteomes" id="UP000696280">
    <property type="component" value="Unassembled WGS sequence"/>
</dbReference>
<comment type="similarity">
    <text evidence="2">Belongs to the TAF7 family.</text>
</comment>
<organism evidence="8 9">
    <name type="scientific">Hymenoscyphus fraxineus</name>
    <dbReference type="NCBI Taxonomy" id="746836"/>
    <lineage>
        <taxon>Eukaryota</taxon>
        <taxon>Fungi</taxon>
        <taxon>Dikarya</taxon>
        <taxon>Ascomycota</taxon>
        <taxon>Pezizomycotina</taxon>
        <taxon>Leotiomycetes</taxon>
        <taxon>Helotiales</taxon>
        <taxon>Helotiaceae</taxon>
        <taxon>Hymenoscyphus</taxon>
    </lineage>
</organism>
<protein>
    <recommendedName>
        <fullName evidence="7">TAFII55 protein conserved region domain-containing protein</fullName>
    </recommendedName>
</protein>
<keyword evidence="5" id="KW-0539">Nucleus</keyword>
<keyword evidence="9" id="KW-1185">Reference proteome</keyword>
<dbReference type="PANTHER" id="PTHR12228">
    <property type="entry name" value="TRANSCRIPTION INITIATION FACTOR TFIID 55 KD SUBUNIT-RELATED"/>
    <property type="match status" value="1"/>
</dbReference>
<evidence type="ECO:0000259" key="7">
    <source>
        <dbReference type="SMART" id="SM01370"/>
    </source>
</evidence>
<keyword evidence="4" id="KW-0804">Transcription</keyword>
<comment type="caution">
    <text evidence="8">The sequence shown here is derived from an EMBL/GenBank/DDBJ whole genome shotgun (WGS) entry which is preliminary data.</text>
</comment>
<dbReference type="OrthoDB" id="153872at2759"/>
<dbReference type="AlphaFoldDB" id="A0A9N9PYF5"/>
<dbReference type="Pfam" id="PF04658">
    <property type="entry name" value="TAFII55_N"/>
    <property type="match status" value="1"/>
</dbReference>
<feature type="compositionally biased region" description="Acidic residues" evidence="6">
    <location>
        <begin position="443"/>
        <end position="469"/>
    </location>
</feature>
<evidence type="ECO:0000256" key="3">
    <source>
        <dbReference type="ARBA" id="ARBA00023015"/>
    </source>
</evidence>
<dbReference type="CDD" id="cd08047">
    <property type="entry name" value="TAF7"/>
    <property type="match status" value="1"/>
</dbReference>
<evidence type="ECO:0000256" key="5">
    <source>
        <dbReference type="ARBA" id="ARBA00023242"/>
    </source>
</evidence>
<evidence type="ECO:0000256" key="1">
    <source>
        <dbReference type="ARBA" id="ARBA00004123"/>
    </source>
</evidence>
<reference evidence="8" key="1">
    <citation type="submission" date="2021-07" db="EMBL/GenBank/DDBJ databases">
        <authorList>
            <person name="Durling M."/>
        </authorList>
    </citation>
    <scope>NUCLEOTIDE SEQUENCE</scope>
</reference>
<dbReference type="GO" id="GO:0005669">
    <property type="term" value="C:transcription factor TFIID complex"/>
    <property type="evidence" value="ECO:0007669"/>
    <property type="project" value="InterPro"/>
</dbReference>
<feature type="compositionally biased region" description="Basic and acidic residues" evidence="6">
    <location>
        <begin position="80"/>
        <end position="102"/>
    </location>
</feature>
<evidence type="ECO:0000256" key="4">
    <source>
        <dbReference type="ARBA" id="ARBA00023163"/>
    </source>
</evidence>
<dbReference type="PANTHER" id="PTHR12228:SF0">
    <property type="entry name" value="TATA-BOX BINDING PROTEIN ASSOCIATED FACTOR 7"/>
    <property type="match status" value="1"/>
</dbReference>
<dbReference type="SMART" id="SM01370">
    <property type="entry name" value="TAFII55_N"/>
    <property type="match status" value="1"/>
</dbReference>
<dbReference type="InterPro" id="IPR006751">
    <property type="entry name" value="TAFII55_prot_cons_reg"/>
</dbReference>
<dbReference type="GO" id="GO:0051123">
    <property type="term" value="P:RNA polymerase II preinitiation complex assembly"/>
    <property type="evidence" value="ECO:0007669"/>
    <property type="project" value="TreeGrafter"/>
</dbReference>
<feature type="compositionally biased region" description="Acidic residues" evidence="6">
    <location>
        <begin position="408"/>
        <end position="418"/>
    </location>
</feature>
<feature type="compositionally biased region" description="Acidic residues" evidence="6">
    <location>
        <begin position="389"/>
        <end position="398"/>
    </location>
</feature>
<name>A0A9N9PYF5_9HELO</name>
<evidence type="ECO:0000256" key="6">
    <source>
        <dbReference type="SAM" id="MobiDB-lite"/>
    </source>
</evidence>
<dbReference type="EMBL" id="CAJVRL010000094">
    <property type="protein sequence ID" value="CAG8959918.1"/>
    <property type="molecule type" value="Genomic_DNA"/>
</dbReference>
<feature type="domain" description="TAFII55 protein conserved region" evidence="7">
    <location>
        <begin position="167"/>
        <end position="327"/>
    </location>
</feature>
<comment type="subcellular location">
    <subcellularLocation>
        <location evidence="1">Nucleus</location>
    </subcellularLocation>
</comment>
<evidence type="ECO:0000313" key="8">
    <source>
        <dbReference type="EMBL" id="CAG8959918.1"/>
    </source>
</evidence>
<keyword evidence="3" id="KW-0805">Transcription regulation</keyword>
<gene>
    <name evidence="8" type="ORF">HYFRA_00012635</name>
</gene>
<dbReference type="GO" id="GO:0016251">
    <property type="term" value="F:RNA polymerase II general transcription initiation factor activity"/>
    <property type="evidence" value="ECO:0007669"/>
    <property type="project" value="TreeGrafter"/>
</dbReference>
<evidence type="ECO:0000313" key="9">
    <source>
        <dbReference type="Proteomes" id="UP000696280"/>
    </source>
</evidence>
<feature type="compositionally biased region" description="Acidic residues" evidence="6">
    <location>
        <begin position="355"/>
        <end position="373"/>
    </location>
</feature>
<proteinExistence type="inferred from homology"/>
<sequence length="536" mass="60051">MKLKLNLNTSSANVAAAASSGTPTAATPGPAPTPGGSRPGTKIKFKTKSTPSTPLELSEPPKLKKWKAPKPSKPSIKTAKHVESKKGDSKKRDREESGDEHGTIAVQPLKHQPKKIKIVSAKTPKTPIAQTPINFKAKIKGRPLQRHKGEGYDSEASDTEIDPVQLEGFIWRLLPNDDCEYLRQCIVEKKMGVPISQGGPHITFRFFSPDARRVSFNIRGQYYAAIVVDLPTITEAMKSWDKRGWWKSVDICQMILMLAPVEKEEDVRTFPLPKEVNPTTWAYSHGITPPMHYARKRRFRTRANRSDIEQMESVVARLIEADSKAVSSSWQMIDENKERRSQMYSPNPETPGGDDHDEDEYDDEDAEGEEDDTSQQQGYFNTAHHNEGGEDEDQDDELFAGMEKEIEAALEDQLDDQMDVSTPMSTTGATPLASNDNSSALPQEEEEEEDSGDESMEGDDEEDDDVEMGPEERERLAQIEEVKEDIADLEKRIETAQTQIATQQNPILKKRLEDNARKLKAELQIKKSSIGEGDEY</sequence>
<evidence type="ECO:0000256" key="2">
    <source>
        <dbReference type="ARBA" id="ARBA00009368"/>
    </source>
</evidence>
<dbReference type="InterPro" id="IPR037817">
    <property type="entry name" value="TAF7"/>
</dbReference>